<keyword evidence="6 17" id="KW-0812">Transmembrane</keyword>
<comment type="similarity">
    <text evidence="14 17">Belongs to the cytochrome b family.</text>
</comment>
<feature type="transmembrane region" description="Helical" evidence="17">
    <location>
        <begin position="112"/>
        <end position="134"/>
    </location>
</feature>
<dbReference type="InterPro" id="IPR048260">
    <property type="entry name" value="Cytochrome_b_C_euk/bac"/>
</dbReference>
<dbReference type="AlphaFoldDB" id="A0A890JHJ7"/>
<dbReference type="SUPFAM" id="SSF81648">
    <property type="entry name" value="a domain/subunit of cytochrome bc1 complex (Ubiquinol-cytochrome c reductase)"/>
    <property type="match status" value="1"/>
</dbReference>
<keyword evidence="7 16" id="KW-0479">Metal-binding</keyword>
<keyword evidence="8" id="KW-0999">Mitochondrion inner membrane</keyword>
<keyword evidence="3 17" id="KW-0813">Transport</keyword>
<feature type="transmembrane region" description="Helical" evidence="17">
    <location>
        <begin position="182"/>
        <end position="203"/>
    </location>
</feature>
<feature type="transmembrane region" description="Helical" evidence="17">
    <location>
        <begin position="359"/>
        <end position="382"/>
    </location>
</feature>
<feature type="binding site" description="axial binding residue" evidence="16">
    <location>
        <position position="197"/>
    </location>
    <ligand>
        <name>heme b</name>
        <dbReference type="ChEBI" id="CHEBI:60344"/>
        <label>b566</label>
    </ligand>
    <ligandPart>
        <name>Fe</name>
        <dbReference type="ChEBI" id="CHEBI:18248"/>
    </ligandPart>
</feature>
<evidence type="ECO:0000256" key="15">
    <source>
        <dbReference type="PIRSR" id="PIRSR038885-1"/>
    </source>
</evidence>
<feature type="binding site" evidence="15">
    <location>
        <position position="202"/>
    </location>
    <ligand>
        <name>a ubiquinone</name>
        <dbReference type="ChEBI" id="CHEBI:16389"/>
    </ligand>
</feature>
<dbReference type="PIRSF" id="PIRSF038885">
    <property type="entry name" value="COB"/>
    <property type="match status" value="1"/>
</dbReference>
<evidence type="ECO:0000256" key="1">
    <source>
        <dbReference type="ARBA" id="ARBA00004448"/>
    </source>
</evidence>
<evidence type="ECO:0000256" key="5">
    <source>
        <dbReference type="ARBA" id="ARBA00022660"/>
    </source>
</evidence>
<dbReference type="InterPro" id="IPR005797">
    <property type="entry name" value="Cyt_b/b6_N"/>
</dbReference>
<evidence type="ECO:0000256" key="4">
    <source>
        <dbReference type="ARBA" id="ARBA00022617"/>
    </source>
</evidence>
<keyword evidence="5 17" id="KW-0679">Respiratory chain</keyword>
<evidence type="ECO:0000256" key="3">
    <source>
        <dbReference type="ARBA" id="ARBA00022448"/>
    </source>
</evidence>
<keyword evidence="4 16" id="KW-0349">Heme</keyword>
<evidence type="ECO:0000256" key="7">
    <source>
        <dbReference type="ARBA" id="ARBA00022723"/>
    </source>
</evidence>
<evidence type="ECO:0000256" key="17">
    <source>
        <dbReference type="RuleBase" id="RU362117"/>
    </source>
</evidence>
<proteinExistence type="inferred from homology"/>
<evidence type="ECO:0000256" key="16">
    <source>
        <dbReference type="PIRSR" id="PIRSR038885-2"/>
    </source>
</evidence>
<dbReference type="GO" id="GO:0005743">
    <property type="term" value="C:mitochondrial inner membrane"/>
    <property type="evidence" value="ECO:0007669"/>
    <property type="project" value="UniProtKB-SubCell"/>
</dbReference>
<dbReference type="CDD" id="cd00290">
    <property type="entry name" value="cytochrome_b_C"/>
    <property type="match status" value="1"/>
</dbReference>
<dbReference type="GO" id="GO:0045275">
    <property type="term" value="C:respiratory chain complex III"/>
    <property type="evidence" value="ECO:0007669"/>
    <property type="project" value="InterPro"/>
</dbReference>
<comment type="cofactor">
    <cofactor evidence="17">
        <name>heme b</name>
        <dbReference type="ChEBI" id="CHEBI:60344"/>
    </cofactor>
    <text evidence="17">Binds 2 heme groups non-covalently.</text>
</comment>
<evidence type="ECO:0000256" key="14">
    <source>
        <dbReference type="ARBA" id="ARBA00061233"/>
    </source>
</evidence>
<keyword evidence="13 17" id="KW-0472">Membrane</keyword>
<feature type="transmembrane region" description="Helical" evidence="17">
    <location>
        <begin position="320"/>
        <end position="339"/>
    </location>
</feature>
<comment type="cofactor">
    <cofactor evidence="16">
        <name>heme</name>
        <dbReference type="ChEBI" id="CHEBI:30413"/>
    </cofactor>
    <text evidence="16">Binds 2 heme groups non-covalently.</text>
</comment>
<protein>
    <recommendedName>
        <fullName evidence="2 17">Cytochrome b</fullName>
    </recommendedName>
</protein>
<evidence type="ECO:0000256" key="10">
    <source>
        <dbReference type="ARBA" id="ARBA00022989"/>
    </source>
</evidence>
<evidence type="ECO:0000259" key="18">
    <source>
        <dbReference type="PROSITE" id="PS51002"/>
    </source>
</evidence>
<reference evidence="20" key="1">
    <citation type="journal article" date="2020" name="Mitochondrial DNA Part B Resour">
        <title>Characterization and phylogenetic analysis of the complete mitochondrial genome of Clavulina sp. (Cantharellales: Clavulinaceae).</title>
        <authorList>
            <person name="Tan M."/>
            <person name="Zhao G."/>
        </authorList>
    </citation>
    <scope>NUCLEOTIDE SEQUENCE</scope>
</reference>
<dbReference type="PROSITE" id="PS51003">
    <property type="entry name" value="CYTB_CTER"/>
    <property type="match status" value="1"/>
</dbReference>
<evidence type="ECO:0000256" key="13">
    <source>
        <dbReference type="ARBA" id="ARBA00023136"/>
    </source>
</evidence>
<dbReference type="PROSITE" id="PS51002">
    <property type="entry name" value="CYTB_NTER"/>
    <property type="match status" value="1"/>
</dbReference>
<feature type="domain" description="Cytochrome b/b6 N-terminal region profile" evidence="18">
    <location>
        <begin position="1"/>
        <end position="210"/>
    </location>
</feature>
<dbReference type="InterPro" id="IPR027387">
    <property type="entry name" value="Cytb/b6-like_sf"/>
</dbReference>
<accession>A0A890JHJ7</accession>
<dbReference type="GO" id="GO:0016491">
    <property type="term" value="F:oxidoreductase activity"/>
    <property type="evidence" value="ECO:0007669"/>
    <property type="project" value="UniProtKB-UniRule"/>
</dbReference>
<sequence length="385" mass="43502">MRILKSHPILSLANSYLIDNPEAPNISYMWNFRSLLGLCLVIQILTGIFLAMHYSPNVDLAFASVEHIMRDVNYGWAVRYTHANTASFFFICVYLHIGRGLYYGSYKSPRTLPWSIGVIILVLMMATAFLAYVLPYGQMSLWGATVITNLLSAIPWIGQSLVEFIWGGFSVSNATLNRFFSLHYLLPFILAALAVMHLLTIHTHGSGNPLGITGNLDRLPFHPYFIFKDLVTILFFILALSFFVFYAPNVLGHPDNYIMANPMQTPASIVPEWYLLPYYAILTSIPNKLLGVVALFASLLILLAMPLLDTSRVRGSQFTPLMKFMFWVFTANFFILLWIGSQHPESPFLEIGQISTFLYFAWFLIIVPVSGIVVNTLMDLALKNK</sequence>
<evidence type="ECO:0000259" key="19">
    <source>
        <dbReference type="PROSITE" id="PS51003"/>
    </source>
</evidence>
<dbReference type="GO" id="GO:0008121">
    <property type="term" value="F:quinol-cytochrome-c reductase activity"/>
    <property type="evidence" value="ECO:0007669"/>
    <property type="project" value="InterPro"/>
</dbReference>
<feature type="domain" description="Cytochrome b/b6 C-terminal region profile" evidence="19">
    <location>
        <begin position="211"/>
        <end position="381"/>
    </location>
</feature>
<dbReference type="Pfam" id="PF00032">
    <property type="entry name" value="Cytochrom_B_C"/>
    <property type="match status" value="1"/>
</dbReference>
<comment type="subcellular location">
    <subcellularLocation>
        <location evidence="1">Mitochondrion inner membrane</location>
        <topology evidence="1">Multi-pass membrane protein</topology>
    </subcellularLocation>
</comment>
<evidence type="ECO:0000256" key="9">
    <source>
        <dbReference type="ARBA" id="ARBA00022982"/>
    </source>
</evidence>
<evidence type="ECO:0000256" key="6">
    <source>
        <dbReference type="ARBA" id="ARBA00022692"/>
    </source>
</evidence>
<dbReference type="Gene3D" id="1.20.810.10">
    <property type="entry name" value="Cytochrome Bc1 Complex, Chain C"/>
    <property type="match status" value="1"/>
</dbReference>
<dbReference type="GO" id="GO:0006122">
    <property type="term" value="P:mitochondrial electron transport, ubiquinol to cytochrome c"/>
    <property type="evidence" value="ECO:0007669"/>
    <property type="project" value="TreeGrafter"/>
</dbReference>
<evidence type="ECO:0000256" key="11">
    <source>
        <dbReference type="ARBA" id="ARBA00023004"/>
    </source>
</evidence>
<keyword evidence="9 17" id="KW-0249">Electron transport</keyword>
<dbReference type="InterPro" id="IPR016174">
    <property type="entry name" value="Di-haem_cyt_TM"/>
</dbReference>
<dbReference type="Pfam" id="PF00033">
    <property type="entry name" value="Cytochrome_B"/>
    <property type="match status" value="1"/>
</dbReference>
<evidence type="ECO:0000256" key="2">
    <source>
        <dbReference type="ARBA" id="ARBA00013531"/>
    </source>
</evidence>
<dbReference type="CDD" id="cd00284">
    <property type="entry name" value="Cytochrome_b_N"/>
    <property type="match status" value="1"/>
</dbReference>
<feature type="binding site" description="axial binding residue" evidence="16">
    <location>
        <position position="183"/>
    </location>
    <ligand>
        <name>heme b</name>
        <dbReference type="ChEBI" id="CHEBI:60344"/>
        <label>b562</label>
    </ligand>
    <ligandPart>
        <name>Fe</name>
        <dbReference type="ChEBI" id="CHEBI:18248"/>
    </ligandPart>
</feature>
<dbReference type="SUPFAM" id="SSF81342">
    <property type="entry name" value="Transmembrane di-heme cytochromes"/>
    <property type="match status" value="1"/>
</dbReference>
<evidence type="ECO:0000256" key="12">
    <source>
        <dbReference type="ARBA" id="ARBA00023128"/>
    </source>
</evidence>
<evidence type="ECO:0000256" key="8">
    <source>
        <dbReference type="ARBA" id="ARBA00022792"/>
    </source>
</evidence>
<feature type="binding site" description="axial binding residue" evidence="16">
    <location>
        <position position="96"/>
    </location>
    <ligand>
        <name>heme b</name>
        <dbReference type="ChEBI" id="CHEBI:60344"/>
        <label>b566</label>
    </ligand>
    <ligandPart>
        <name>Fe</name>
        <dbReference type="ChEBI" id="CHEBI:18248"/>
    </ligandPart>
</feature>
<dbReference type="GO" id="GO:0046872">
    <property type="term" value="F:metal ion binding"/>
    <property type="evidence" value="ECO:0007669"/>
    <property type="project" value="UniProtKB-UniRule"/>
</dbReference>
<keyword evidence="11 16" id="KW-0408">Iron</keyword>
<feature type="binding site" description="axial binding residue" evidence="16">
    <location>
        <position position="82"/>
    </location>
    <ligand>
        <name>heme b</name>
        <dbReference type="ChEBI" id="CHEBI:60344"/>
        <label>b562</label>
    </ligand>
    <ligandPart>
        <name>Fe</name>
        <dbReference type="ChEBI" id="CHEBI:18248"/>
    </ligandPart>
</feature>
<comment type="function">
    <text evidence="17">Component of the ubiquinol-cytochrome c reductase complex (complex III or cytochrome b-c1 complex) that is part of the mitochondrial respiratory chain. The b-c1 complex mediates electron transfer from ubiquinol to cytochrome c. Contributes to the generation of a proton gradient across the mitochondrial membrane that is then used for ATP synthesis.</text>
</comment>
<dbReference type="InterPro" id="IPR030689">
    <property type="entry name" value="Cytochrome_b"/>
</dbReference>
<organism evidence="20">
    <name type="scientific">Clavulina sp</name>
    <dbReference type="NCBI Taxonomy" id="1745192"/>
    <lineage>
        <taxon>Eukaryota</taxon>
        <taxon>Fungi</taxon>
        <taxon>Dikarya</taxon>
        <taxon>Basidiomycota</taxon>
        <taxon>Agaricomycotina</taxon>
        <taxon>Agaricomycetes</taxon>
        <taxon>Cantharellales</taxon>
        <taxon>Hydnaceae</taxon>
        <taxon>Clavulina</taxon>
    </lineage>
</organism>
<feature type="transmembrane region" description="Helical" evidence="17">
    <location>
        <begin position="35"/>
        <end position="54"/>
    </location>
</feature>
<dbReference type="InterPro" id="IPR036150">
    <property type="entry name" value="Cyt_b/b6_C_sf"/>
</dbReference>
<keyword evidence="10 17" id="KW-1133">Transmembrane helix</keyword>
<feature type="transmembrane region" description="Helical" evidence="17">
    <location>
        <begin position="289"/>
        <end position="308"/>
    </location>
</feature>
<dbReference type="PANTHER" id="PTHR19271:SF16">
    <property type="entry name" value="CYTOCHROME B"/>
    <property type="match status" value="1"/>
</dbReference>
<dbReference type="FunFam" id="1.20.810.10:FF:000002">
    <property type="entry name" value="Cytochrome b"/>
    <property type="match status" value="1"/>
</dbReference>
<dbReference type="EMBL" id="MT649302">
    <property type="protein sequence ID" value="QRH18078.1"/>
    <property type="molecule type" value="Genomic_DNA"/>
</dbReference>
<feature type="transmembrane region" description="Helical" evidence="17">
    <location>
        <begin position="224"/>
        <end position="247"/>
    </location>
</feature>
<dbReference type="InterPro" id="IPR005798">
    <property type="entry name" value="Cyt_b/b6_C"/>
</dbReference>
<keyword evidence="12 17" id="KW-0496">Mitochondrion</keyword>
<dbReference type="PANTHER" id="PTHR19271">
    <property type="entry name" value="CYTOCHROME B"/>
    <property type="match status" value="1"/>
</dbReference>
<name>A0A890JHJ7_9AGAM</name>
<geneLocation type="mitochondrion" evidence="20"/>
<gene>
    <name evidence="20" type="primary">cob</name>
</gene>
<dbReference type="InterPro" id="IPR048259">
    <property type="entry name" value="Cytochrome_b_N_euk/bac"/>
</dbReference>
<evidence type="ECO:0000313" key="20">
    <source>
        <dbReference type="EMBL" id="QRH18078.1"/>
    </source>
</evidence>